<dbReference type="PANTHER" id="PTHR42770">
    <property type="entry name" value="AMINO ACID TRANSPORTER-RELATED"/>
    <property type="match status" value="1"/>
</dbReference>
<feature type="transmembrane region" description="Helical" evidence="6">
    <location>
        <begin position="231"/>
        <end position="250"/>
    </location>
</feature>
<sequence length="502" mass="54023">MAAGAEQKLSFWSLSALVVGSMVGAGIFSLPATFGRATGGFGALIAWAIAGAGMLMLAFVFQSLAQRKPELDAGVYAYAKAGFGDYLGFISAFGFWAGSCVGNVFYFILIKTTLGAFFPIFGEGDTLPAVLVSSVILWGFHFLIMRGVKQAAALNTIATVAKVIPIFLFIVVLIFAFKGDMFAMNFWGYVPMTDVVPDLAHLDDYGRVGHAALAIEPEQVESLFSQVRSTMLVTVFVFIGIEGASVYSRLAKNRKDVGAATVLGFIGVMCLMMLITMLSYGVLLRPDLAALRQPSMAGVLEAVVGRWGAIFISVGLIVSVLGAYLSWTLLASEVLYTAAKEGTMPRVLARENANLVPSTAMWLTSGLIQVFLILTMFTRYAFTLALELTSSLSLIPYLLVAAYGLKLAWTRETYDKDPEGLRADLIIAAIATFYTLLMVLAGGLKYLLLSAVIYAPGTILFFMSRREKGQQVFLSYEKVIFVVTAIAAVVAVYSIATGLIVI</sequence>
<protein>
    <submittedName>
        <fullName evidence="7">Arginine/ornithine antiporter</fullName>
    </submittedName>
</protein>
<dbReference type="eggNOG" id="COG0531">
    <property type="taxonomic scope" value="Bacteria"/>
</dbReference>
<dbReference type="EMBL" id="AP013068">
    <property type="protein sequence ID" value="BAN51306.1"/>
    <property type="molecule type" value="Genomic_DNA"/>
</dbReference>
<dbReference type="Pfam" id="PF13520">
    <property type="entry name" value="AA_permease_2"/>
    <property type="match status" value="1"/>
</dbReference>
<dbReference type="Gene3D" id="1.20.1740.10">
    <property type="entry name" value="Amino acid/polyamine transporter I"/>
    <property type="match status" value="1"/>
</dbReference>
<organism evidence="7 8">
    <name type="scientific">Metapseudomonas resinovorans NBRC 106553</name>
    <dbReference type="NCBI Taxonomy" id="1245471"/>
    <lineage>
        <taxon>Bacteria</taxon>
        <taxon>Pseudomonadati</taxon>
        <taxon>Pseudomonadota</taxon>
        <taxon>Gammaproteobacteria</taxon>
        <taxon>Pseudomonadales</taxon>
        <taxon>Pseudomonadaceae</taxon>
        <taxon>Metapseudomonas</taxon>
    </lineage>
</organism>
<feature type="transmembrane region" description="Helical" evidence="6">
    <location>
        <begin position="44"/>
        <end position="65"/>
    </location>
</feature>
<feature type="transmembrane region" description="Helical" evidence="6">
    <location>
        <begin position="421"/>
        <end position="440"/>
    </location>
</feature>
<feature type="transmembrane region" description="Helical" evidence="6">
    <location>
        <begin position="86"/>
        <end position="109"/>
    </location>
</feature>
<dbReference type="AlphaFoldDB" id="S6B272"/>
<dbReference type="KEGG" id="pre:PCA10_55740"/>
<dbReference type="InterPro" id="IPR050367">
    <property type="entry name" value="APC_superfamily"/>
</dbReference>
<feature type="transmembrane region" description="Helical" evidence="6">
    <location>
        <begin position="304"/>
        <end position="327"/>
    </location>
</feature>
<dbReference type="PIRSF" id="PIRSF006060">
    <property type="entry name" value="AA_transporter"/>
    <property type="match status" value="1"/>
</dbReference>
<keyword evidence="3 6" id="KW-0812">Transmembrane</keyword>
<dbReference type="STRING" id="1245471.PCA10_55740"/>
<feature type="transmembrane region" description="Helical" evidence="6">
    <location>
        <begin position="446"/>
        <end position="463"/>
    </location>
</feature>
<dbReference type="HOGENOM" id="CLU_007946_1_2_6"/>
<dbReference type="OrthoDB" id="3185104at2"/>
<feature type="transmembrane region" description="Helical" evidence="6">
    <location>
        <begin position="262"/>
        <end position="284"/>
    </location>
</feature>
<evidence type="ECO:0000256" key="4">
    <source>
        <dbReference type="ARBA" id="ARBA00022989"/>
    </source>
</evidence>
<evidence type="ECO:0000256" key="2">
    <source>
        <dbReference type="ARBA" id="ARBA00022475"/>
    </source>
</evidence>
<evidence type="ECO:0000256" key="5">
    <source>
        <dbReference type="ARBA" id="ARBA00023136"/>
    </source>
</evidence>
<feature type="transmembrane region" description="Helical" evidence="6">
    <location>
        <begin position="388"/>
        <end position="409"/>
    </location>
</feature>
<dbReference type="GO" id="GO:0022857">
    <property type="term" value="F:transmembrane transporter activity"/>
    <property type="evidence" value="ECO:0007669"/>
    <property type="project" value="InterPro"/>
</dbReference>
<dbReference type="InterPro" id="IPR002293">
    <property type="entry name" value="AA/rel_permease1"/>
</dbReference>
<keyword evidence="4 6" id="KW-1133">Transmembrane helix</keyword>
<evidence type="ECO:0000256" key="6">
    <source>
        <dbReference type="SAM" id="Phobius"/>
    </source>
</evidence>
<dbReference type="Proteomes" id="UP000015503">
    <property type="component" value="Chromosome"/>
</dbReference>
<feature type="transmembrane region" description="Helical" evidence="6">
    <location>
        <begin position="157"/>
        <end position="177"/>
    </location>
</feature>
<reference evidence="7 8" key="1">
    <citation type="journal article" date="2013" name="Genome Announc.">
        <title>Complete Genome Sequence of the Carbazole Degrader Pseudomonas resinovorans Strain CA10 (NBRC 106553).</title>
        <authorList>
            <person name="Shintani M."/>
            <person name="Hosoyama A."/>
            <person name="Ohji S."/>
            <person name="Tsuchikane K."/>
            <person name="Takarada H."/>
            <person name="Yamazoe A."/>
            <person name="Fujita N."/>
            <person name="Nojiri H."/>
        </authorList>
    </citation>
    <scope>NUCLEOTIDE SEQUENCE [LARGE SCALE GENOMIC DNA]</scope>
    <source>
        <strain evidence="7 8">NBRC 106553</strain>
    </source>
</reference>
<keyword evidence="8" id="KW-1185">Reference proteome</keyword>
<dbReference type="PATRIC" id="fig|1245471.3.peg.5658"/>
<evidence type="ECO:0000256" key="1">
    <source>
        <dbReference type="ARBA" id="ARBA00004651"/>
    </source>
</evidence>
<dbReference type="GO" id="GO:0005886">
    <property type="term" value="C:plasma membrane"/>
    <property type="evidence" value="ECO:0007669"/>
    <property type="project" value="UniProtKB-SubCell"/>
</dbReference>
<proteinExistence type="predicted"/>
<feature type="transmembrane region" description="Helical" evidence="6">
    <location>
        <begin position="12"/>
        <end position="32"/>
    </location>
</feature>
<keyword evidence="2" id="KW-1003">Cell membrane</keyword>
<dbReference type="PANTHER" id="PTHR42770:SF4">
    <property type="entry name" value="ARGININE_ORNITHINE ANTIPORTER-RELATED"/>
    <property type="match status" value="1"/>
</dbReference>
<comment type="subcellular location">
    <subcellularLocation>
        <location evidence="1">Cell membrane</location>
        <topology evidence="1">Multi-pass membrane protein</topology>
    </subcellularLocation>
</comment>
<name>S6B272_METRE</name>
<feature type="transmembrane region" description="Helical" evidence="6">
    <location>
        <begin position="479"/>
        <end position="501"/>
    </location>
</feature>
<evidence type="ECO:0000313" key="8">
    <source>
        <dbReference type="Proteomes" id="UP000015503"/>
    </source>
</evidence>
<evidence type="ECO:0000256" key="3">
    <source>
        <dbReference type="ARBA" id="ARBA00022692"/>
    </source>
</evidence>
<gene>
    <name evidence="7" type="primary">arcD</name>
    <name evidence="7" type="ORF">PCA10_55740</name>
</gene>
<feature type="transmembrane region" description="Helical" evidence="6">
    <location>
        <begin position="360"/>
        <end position="382"/>
    </location>
</feature>
<dbReference type="RefSeq" id="WP_016495426.1">
    <property type="nucleotide sequence ID" value="NC_021499.1"/>
</dbReference>
<accession>S6B272</accession>
<evidence type="ECO:0000313" key="7">
    <source>
        <dbReference type="EMBL" id="BAN51306.1"/>
    </source>
</evidence>
<keyword evidence="5 6" id="KW-0472">Membrane</keyword>